<evidence type="ECO:0000256" key="3">
    <source>
        <dbReference type="ARBA" id="ARBA00023157"/>
    </source>
</evidence>
<dbReference type="GO" id="GO:0052689">
    <property type="term" value="F:carboxylic ester hydrolase activity"/>
    <property type="evidence" value="ECO:0007669"/>
    <property type="project" value="InterPro"/>
</dbReference>
<dbReference type="SUPFAM" id="SSF53474">
    <property type="entry name" value="alpha/beta-Hydrolases"/>
    <property type="match status" value="1"/>
</dbReference>
<sequence length="398" mass="44934">MGHKTLYFVLFCIFPAYYIYIPEGIEEPWKVQLLDASMKMISLTAMLLENMGIITYEEFYLTISSVLLTRPESDGNLTVLDADFGGVPVRLYVPTGAAQRRRPAVVFLHGGAFVMGSCKLEAYNFLNRMVANKLDAVVVGVDYRLAPQYHFPVPLEDCISAVKFFLQDEILRQYGVDSARVCISGDSSGGALAAQVVQALKNDPEFKDKIKAQALIYPGLQLFDTLMPSHMENEYGPILPRKVLIKLGCLYVTKDQALPQAMWKNQHVPQEHKHLLKFVNWSTFLPEKYKKNHVYTEPITGIFNASYLNSVAHISPLIANDSELQTLPLTYVLTCEHDVLRDDGLIYVTRLQNAGVNVTHDHVEDGFHGALAFINSPFHLHLGHRVKDKYISWLEENL</sequence>
<dbReference type="PROSITE" id="PS01174">
    <property type="entry name" value="LIPASE_GDXG_SER"/>
    <property type="match status" value="1"/>
</dbReference>
<dbReference type="InParanoid" id="A0A1S3G963"/>
<dbReference type="InterPro" id="IPR033140">
    <property type="entry name" value="Lipase_GDXG_put_SER_AS"/>
</dbReference>
<organism evidence="7 8">
    <name type="scientific">Dipodomys ordii</name>
    <name type="common">Ord's kangaroo rat</name>
    <dbReference type="NCBI Taxonomy" id="10020"/>
    <lineage>
        <taxon>Eukaryota</taxon>
        <taxon>Metazoa</taxon>
        <taxon>Chordata</taxon>
        <taxon>Craniata</taxon>
        <taxon>Vertebrata</taxon>
        <taxon>Euteleostomi</taxon>
        <taxon>Mammalia</taxon>
        <taxon>Eutheria</taxon>
        <taxon>Euarchontoglires</taxon>
        <taxon>Glires</taxon>
        <taxon>Rodentia</taxon>
        <taxon>Castorimorpha</taxon>
        <taxon>Heteromyidae</taxon>
        <taxon>Dipodomyinae</taxon>
        <taxon>Dipodomys</taxon>
    </lineage>
</organism>
<feature type="active site" evidence="4">
    <location>
        <position position="368"/>
    </location>
</feature>
<reference evidence="8" key="1">
    <citation type="submission" date="2025-08" db="UniProtKB">
        <authorList>
            <consortium name="RefSeq"/>
        </authorList>
    </citation>
    <scope>IDENTIFICATION</scope>
    <source>
        <tissue evidence="8">Kidney</tissue>
    </source>
</reference>
<evidence type="ECO:0000256" key="5">
    <source>
        <dbReference type="PROSITE-ProRule" id="PRU10038"/>
    </source>
</evidence>
<feature type="domain" description="Alpha/beta hydrolase fold-3" evidence="6">
    <location>
        <begin position="284"/>
        <end position="370"/>
    </location>
</feature>
<dbReference type="GeneID" id="105995981"/>
<dbReference type="InterPro" id="IPR050300">
    <property type="entry name" value="GDXG_lipolytic_enzyme"/>
</dbReference>
<proteinExistence type="inferred from homology"/>
<keyword evidence="7" id="KW-1185">Reference proteome</keyword>
<dbReference type="ESTHER" id="dipor-a0a1s3g963">
    <property type="family name" value="Arylacetamide_deacetylase"/>
</dbReference>
<dbReference type="PANTHER" id="PTHR48081">
    <property type="entry name" value="AB HYDROLASE SUPERFAMILY PROTEIN C4A8.06C"/>
    <property type="match status" value="1"/>
</dbReference>
<keyword evidence="2" id="KW-0378">Hydrolase</keyword>
<name>A0A1S3G963_DIPOR</name>
<evidence type="ECO:0000256" key="4">
    <source>
        <dbReference type="PIRSR" id="PIRSR037251-1"/>
    </source>
</evidence>
<gene>
    <name evidence="8" type="primary">Aadacl2</name>
</gene>
<protein>
    <submittedName>
        <fullName evidence="8">Arylacetamide deacetylase-like 2</fullName>
    </submittedName>
</protein>
<keyword evidence="3" id="KW-1015">Disulfide bond</keyword>
<feature type="active site" evidence="4 5">
    <location>
        <position position="187"/>
    </location>
</feature>
<comment type="similarity">
    <text evidence="1">Belongs to the 'GDXG' lipolytic enzyme family.</text>
</comment>
<dbReference type="InterPro" id="IPR017157">
    <property type="entry name" value="Arylacetamide_deacetylase"/>
</dbReference>
<evidence type="ECO:0000313" key="8">
    <source>
        <dbReference type="RefSeq" id="XP_012885356.1"/>
    </source>
</evidence>
<accession>A0A1S3G963</accession>
<dbReference type="Pfam" id="PF07859">
    <property type="entry name" value="Abhydrolase_3"/>
    <property type="match status" value="2"/>
</dbReference>
<dbReference type="RefSeq" id="XP_012885356.1">
    <property type="nucleotide sequence ID" value="XM_013029902.1"/>
</dbReference>
<feature type="active site" evidence="4">
    <location>
        <position position="338"/>
    </location>
</feature>
<evidence type="ECO:0000256" key="2">
    <source>
        <dbReference type="ARBA" id="ARBA00022801"/>
    </source>
</evidence>
<dbReference type="CTD" id="344752"/>
<dbReference type="Gene3D" id="3.40.50.1820">
    <property type="entry name" value="alpha/beta hydrolase"/>
    <property type="match status" value="1"/>
</dbReference>
<dbReference type="AlphaFoldDB" id="A0A1S3G963"/>
<dbReference type="Proteomes" id="UP000081671">
    <property type="component" value="Unplaced"/>
</dbReference>
<evidence type="ECO:0000256" key="1">
    <source>
        <dbReference type="ARBA" id="ARBA00010515"/>
    </source>
</evidence>
<feature type="domain" description="Alpha/beta hydrolase fold-3" evidence="6">
    <location>
        <begin position="105"/>
        <end position="255"/>
    </location>
</feature>
<dbReference type="InterPro" id="IPR029058">
    <property type="entry name" value="AB_hydrolase_fold"/>
</dbReference>
<dbReference type="GO" id="GO:0016020">
    <property type="term" value="C:membrane"/>
    <property type="evidence" value="ECO:0007669"/>
    <property type="project" value="InterPro"/>
</dbReference>
<dbReference type="PANTHER" id="PTHR48081:SF28">
    <property type="entry name" value="ALPHA_BETA HYDROLASE FOLD-3 DOMAIN-CONTAINING PROTEIN"/>
    <property type="match status" value="1"/>
</dbReference>
<dbReference type="KEGG" id="dord:105995981"/>
<dbReference type="STRING" id="10020.ENSDORP00000023643"/>
<evidence type="ECO:0000313" key="7">
    <source>
        <dbReference type="Proteomes" id="UP000081671"/>
    </source>
</evidence>
<dbReference type="OrthoDB" id="408631at2759"/>
<evidence type="ECO:0000259" key="6">
    <source>
        <dbReference type="Pfam" id="PF07859"/>
    </source>
</evidence>
<dbReference type="InterPro" id="IPR013094">
    <property type="entry name" value="AB_hydrolase_3"/>
</dbReference>
<dbReference type="PIRSF" id="PIRSF037251">
    <property type="entry name" value="Arylacetamide_deacetylase"/>
    <property type="match status" value="1"/>
</dbReference>